<dbReference type="AlphaFoldDB" id="A0A317UPC2"/>
<evidence type="ECO:0000256" key="4">
    <source>
        <dbReference type="ARBA" id="ARBA00023242"/>
    </source>
</evidence>
<dbReference type="GeneID" id="37055574"/>
<dbReference type="InterPro" id="IPR050987">
    <property type="entry name" value="AtrR-like"/>
</dbReference>
<evidence type="ECO:0000313" key="6">
    <source>
        <dbReference type="Proteomes" id="UP000246171"/>
    </source>
</evidence>
<evidence type="ECO:0000256" key="3">
    <source>
        <dbReference type="ARBA" id="ARBA00023125"/>
    </source>
</evidence>
<dbReference type="EMBL" id="MSFU01000039">
    <property type="protein sequence ID" value="PWY63046.1"/>
    <property type="molecule type" value="Genomic_DNA"/>
</dbReference>
<evidence type="ECO:0000313" key="5">
    <source>
        <dbReference type="EMBL" id="PWY63046.1"/>
    </source>
</evidence>
<sequence length="298" mass="33320">MISQESSMPLPQAIDDCYLTPDSVICTQPPRIFSRVAWFVETLKLHDMLRKTLAALYHNAASRDAGSDMEGKAAPLRQMIGIIEIDSQLQRFKDALPPELDWDTGIPILVRTLRTHPGTQNTQTGDILRHGSISSKFLLDCSVYCVRAAIDLACLVHQTCHTELSSVWFYNVFYSFTAGSVIILAQLSPSIVEIVARQDLKEAWDKCRDTLNSLSGYSSTVKDCAETLSLIRSKCQTAGAGLQEEHNSCTDTHVDSEQVDFEGCDLASDNISLTDGLFRDFDFNEDTLFDPFWFTLQF</sequence>
<dbReference type="Proteomes" id="UP000246171">
    <property type="component" value="Unassembled WGS sequence"/>
</dbReference>
<keyword evidence="2" id="KW-0479">Metal-binding</keyword>
<dbReference type="CDD" id="cd12148">
    <property type="entry name" value="fungal_TF_MHR"/>
    <property type="match status" value="1"/>
</dbReference>
<dbReference type="GO" id="GO:0003677">
    <property type="term" value="F:DNA binding"/>
    <property type="evidence" value="ECO:0007669"/>
    <property type="project" value="UniProtKB-KW"/>
</dbReference>
<dbReference type="GO" id="GO:0003700">
    <property type="term" value="F:DNA-binding transcription factor activity"/>
    <property type="evidence" value="ECO:0007669"/>
    <property type="project" value="InterPro"/>
</dbReference>
<keyword evidence="6" id="KW-1185">Reference proteome</keyword>
<dbReference type="PANTHER" id="PTHR46910:SF3">
    <property type="entry name" value="HALOTOLERANCE PROTEIN 9-RELATED"/>
    <property type="match status" value="1"/>
</dbReference>
<comment type="subcellular location">
    <subcellularLocation>
        <location evidence="1">Nucleus</location>
    </subcellularLocation>
</comment>
<keyword evidence="3" id="KW-0238">DNA-binding</keyword>
<evidence type="ECO:0008006" key="7">
    <source>
        <dbReference type="Google" id="ProtNLM"/>
    </source>
</evidence>
<name>A0A317UPC2_ASPEC</name>
<evidence type="ECO:0000256" key="1">
    <source>
        <dbReference type="ARBA" id="ARBA00004123"/>
    </source>
</evidence>
<dbReference type="GO" id="GO:0046872">
    <property type="term" value="F:metal ion binding"/>
    <property type="evidence" value="ECO:0007669"/>
    <property type="project" value="UniProtKB-KW"/>
</dbReference>
<dbReference type="OrthoDB" id="3364175at2759"/>
<reference evidence="5" key="1">
    <citation type="submission" date="2016-12" db="EMBL/GenBank/DDBJ databases">
        <title>The genomes of Aspergillus section Nigri reveals drivers in fungal speciation.</title>
        <authorList>
            <consortium name="DOE Joint Genome Institute"/>
            <person name="Vesth T.C."/>
            <person name="Nybo J."/>
            <person name="Theobald S."/>
            <person name="Brandl J."/>
            <person name="Frisvad J.C."/>
            <person name="Nielsen K.F."/>
            <person name="Lyhne E.K."/>
            <person name="Kogle M.E."/>
            <person name="Kuo A."/>
            <person name="Riley R."/>
            <person name="Clum A."/>
            <person name="Nolan M."/>
            <person name="Lipzen A."/>
            <person name="Salamov A."/>
            <person name="Henrissat B."/>
            <person name="Wiebenga A."/>
            <person name="De vries R.P."/>
            <person name="Grigoriev I.V."/>
            <person name="Mortensen U.H."/>
            <person name="Andersen M.R."/>
            <person name="Baker S.E."/>
        </authorList>
    </citation>
    <scope>NUCLEOTIDE SEQUENCE</scope>
    <source>
        <strain evidence="5">CBS 122712</strain>
    </source>
</reference>
<keyword evidence="4" id="KW-0539">Nucleus</keyword>
<organism evidence="5 6">
    <name type="scientific">Aspergillus eucalypticola (strain CBS 122712 / IBT 29274)</name>
    <dbReference type="NCBI Taxonomy" id="1448314"/>
    <lineage>
        <taxon>Eukaryota</taxon>
        <taxon>Fungi</taxon>
        <taxon>Dikarya</taxon>
        <taxon>Ascomycota</taxon>
        <taxon>Pezizomycotina</taxon>
        <taxon>Eurotiomycetes</taxon>
        <taxon>Eurotiomycetidae</taxon>
        <taxon>Eurotiales</taxon>
        <taxon>Aspergillaceae</taxon>
        <taxon>Aspergillus</taxon>
        <taxon>Aspergillus subgen. Circumdati</taxon>
    </lineage>
</organism>
<gene>
    <name evidence="5" type="ORF">BO83DRAFT_403381</name>
</gene>
<proteinExistence type="predicted"/>
<dbReference type="VEuPathDB" id="FungiDB:BO83DRAFT_403381"/>
<dbReference type="PANTHER" id="PTHR46910">
    <property type="entry name" value="TRANSCRIPTION FACTOR PDR1"/>
    <property type="match status" value="1"/>
</dbReference>
<accession>A0A317UPC2</accession>
<evidence type="ECO:0000256" key="2">
    <source>
        <dbReference type="ARBA" id="ARBA00022723"/>
    </source>
</evidence>
<comment type="caution">
    <text evidence="5">The sequence shown here is derived from an EMBL/GenBank/DDBJ whole genome shotgun (WGS) entry which is preliminary data.</text>
</comment>
<protein>
    <recommendedName>
        <fullName evidence="7">Transcription factor domain-containing protein</fullName>
    </recommendedName>
</protein>
<dbReference type="GO" id="GO:0005634">
    <property type="term" value="C:nucleus"/>
    <property type="evidence" value="ECO:0007669"/>
    <property type="project" value="UniProtKB-SubCell"/>
</dbReference>
<dbReference type="RefSeq" id="XP_025382805.1">
    <property type="nucleotide sequence ID" value="XM_025533612.1"/>
</dbReference>